<dbReference type="Proteomes" id="UP000789920">
    <property type="component" value="Unassembled WGS sequence"/>
</dbReference>
<proteinExistence type="predicted"/>
<accession>A0ACA9LYI2</accession>
<evidence type="ECO:0000313" key="2">
    <source>
        <dbReference type="Proteomes" id="UP000789920"/>
    </source>
</evidence>
<comment type="caution">
    <text evidence="1">The sequence shown here is derived from an EMBL/GenBank/DDBJ whole genome shotgun (WGS) entry which is preliminary data.</text>
</comment>
<dbReference type="EMBL" id="CAJVQC010005383">
    <property type="protein sequence ID" value="CAG8553424.1"/>
    <property type="molecule type" value="Genomic_DNA"/>
</dbReference>
<gene>
    <name evidence="1" type="ORF">RPERSI_LOCUS4056</name>
</gene>
<organism evidence="1 2">
    <name type="scientific">Racocetra persica</name>
    <dbReference type="NCBI Taxonomy" id="160502"/>
    <lineage>
        <taxon>Eukaryota</taxon>
        <taxon>Fungi</taxon>
        <taxon>Fungi incertae sedis</taxon>
        <taxon>Mucoromycota</taxon>
        <taxon>Glomeromycotina</taxon>
        <taxon>Glomeromycetes</taxon>
        <taxon>Diversisporales</taxon>
        <taxon>Gigasporaceae</taxon>
        <taxon>Racocetra</taxon>
    </lineage>
</organism>
<protein>
    <submittedName>
        <fullName evidence="1">28916_t:CDS:1</fullName>
    </submittedName>
</protein>
<sequence length="90" mass="10533">MLQEIEKEEYAEDLKIDVLQAIHFIAKSWKEVGVDMIQNYPVFSNIANAIKTLGLFYSMQVEEFLKISDENVVYEILSDEEVIRELVKTF</sequence>
<keyword evidence="2" id="KW-1185">Reference proteome</keyword>
<reference evidence="1" key="1">
    <citation type="submission" date="2021-06" db="EMBL/GenBank/DDBJ databases">
        <authorList>
            <person name="Kallberg Y."/>
            <person name="Tangrot J."/>
            <person name="Rosling A."/>
        </authorList>
    </citation>
    <scope>NUCLEOTIDE SEQUENCE</scope>
    <source>
        <strain evidence="1">MA461A</strain>
    </source>
</reference>
<evidence type="ECO:0000313" key="1">
    <source>
        <dbReference type="EMBL" id="CAG8553424.1"/>
    </source>
</evidence>
<name>A0ACA9LYI2_9GLOM</name>